<evidence type="ECO:0000313" key="5">
    <source>
        <dbReference type="Proteomes" id="UP000199019"/>
    </source>
</evidence>
<dbReference type="Pfam" id="PF13581">
    <property type="entry name" value="HATPase_c_2"/>
    <property type="match status" value="1"/>
</dbReference>
<keyword evidence="4" id="KW-0808">Transferase</keyword>
<dbReference type="Gene3D" id="3.30.565.10">
    <property type="entry name" value="Histidine kinase-like ATPase, C-terminal domain"/>
    <property type="match status" value="1"/>
</dbReference>
<feature type="domain" description="Histidine kinase/HSP90-like ATPase" evidence="2">
    <location>
        <begin position="207"/>
        <end position="319"/>
    </location>
</feature>
<protein>
    <submittedName>
        <fullName evidence="4">Histidine kinase-like ATPase domain-containing protein</fullName>
    </submittedName>
</protein>
<evidence type="ECO:0000313" key="4">
    <source>
        <dbReference type="EMBL" id="SES47977.1"/>
    </source>
</evidence>
<dbReference type="EMBL" id="FOHB01000010">
    <property type="protein sequence ID" value="SES47977.1"/>
    <property type="molecule type" value="Genomic_DNA"/>
</dbReference>
<dbReference type="InterPro" id="IPR025847">
    <property type="entry name" value="MEDS_domain"/>
</dbReference>
<evidence type="ECO:0000259" key="2">
    <source>
        <dbReference type="Pfam" id="PF13581"/>
    </source>
</evidence>
<sequence length="322" mass="34380">MGVSAGGGGWSPSPGADGYVHDALFFATSAELVSVTGPWLRDGVEAGDDLVLLCRDDLASPLTAAAGRGARLTVVPPAEVWRKALDAVGFLRDLVESRSRDGVRVRLLAEVACDESPRALQEWRRFEALHTHSVGDLSLWAVCGYDTERLPAVCLETGRQTHRHLLDTAGGRAANPEALDPVVVLESVSSAVSVPAGPPLTTVSGLRDLRHLRNVLRHELGGAMPATVVDDLLVVANELARNGIEHGAPPVDVRVAVTDGEVSCAVTDRGQGIRDPFAGYLPPRHIRGDRRHSGLWVARYLSDDLHHGFTPEGFTVAFTLKA</sequence>
<dbReference type="InterPro" id="IPR003594">
    <property type="entry name" value="HATPase_dom"/>
</dbReference>
<dbReference type="RefSeq" id="WP_091762327.1">
    <property type="nucleotide sequence ID" value="NZ_FOHB01000010.1"/>
</dbReference>
<keyword evidence="1" id="KW-0723">Serine/threonine-protein kinase</keyword>
<feature type="domain" description="MEDS" evidence="3">
    <location>
        <begin position="21"/>
        <end position="163"/>
    </location>
</feature>
<dbReference type="OrthoDB" id="4088450at2"/>
<dbReference type="CDD" id="cd16936">
    <property type="entry name" value="HATPase_RsbW-like"/>
    <property type="match status" value="1"/>
</dbReference>
<keyword evidence="5" id="KW-1185">Reference proteome</keyword>
<organism evidence="4 5">
    <name type="scientific">Pedococcus cremeus</name>
    <dbReference type="NCBI Taxonomy" id="587636"/>
    <lineage>
        <taxon>Bacteria</taxon>
        <taxon>Bacillati</taxon>
        <taxon>Actinomycetota</taxon>
        <taxon>Actinomycetes</taxon>
        <taxon>Micrococcales</taxon>
        <taxon>Intrasporangiaceae</taxon>
        <taxon>Pedococcus</taxon>
    </lineage>
</organism>
<dbReference type="PANTHER" id="PTHR35526:SF3">
    <property type="entry name" value="ANTI-SIGMA-F FACTOR RSBW"/>
    <property type="match status" value="1"/>
</dbReference>
<dbReference type="STRING" id="587636.SAMN05216199_0014"/>
<evidence type="ECO:0000256" key="1">
    <source>
        <dbReference type="ARBA" id="ARBA00022527"/>
    </source>
</evidence>
<dbReference type="Pfam" id="PF14417">
    <property type="entry name" value="MEDS"/>
    <property type="match status" value="1"/>
</dbReference>
<dbReference type="InterPro" id="IPR050267">
    <property type="entry name" value="Anti-sigma-factor_SerPK"/>
</dbReference>
<name>A0A1H9XQA7_9MICO</name>
<dbReference type="SUPFAM" id="SSF55874">
    <property type="entry name" value="ATPase domain of HSP90 chaperone/DNA topoisomerase II/histidine kinase"/>
    <property type="match status" value="1"/>
</dbReference>
<dbReference type="PANTHER" id="PTHR35526">
    <property type="entry name" value="ANTI-SIGMA-F FACTOR RSBW-RELATED"/>
    <property type="match status" value="1"/>
</dbReference>
<reference evidence="5" key="1">
    <citation type="submission" date="2016-10" db="EMBL/GenBank/DDBJ databases">
        <authorList>
            <person name="Varghese N."/>
            <person name="Submissions S."/>
        </authorList>
    </citation>
    <scope>NUCLEOTIDE SEQUENCE [LARGE SCALE GENOMIC DNA]</scope>
    <source>
        <strain evidence="5">CGMCC 1.6963</strain>
    </source>
</reference>
<evidence type="ECO:0000259" key="3">
    <source>
        <dbReference type="Pfam" id="PF14417"/>
    </source>
</evidence>
<dbReference type="GO" id="GO:0004674">
    <property type="term" value="F:protein serine/threonine kinase activity"/>
    <property type="evidence" value="ECO:0007669"/>
    <property type="project" value="UniProtKB-KW"/>
</dbReference>
<dbReference type="AlphaFoldDB" id="A0A1H9XQA7"/>
<dbReference type="Proteomes" id="UP000199019">
    <property type="component" value="Unassembled WGS sequence"/>
</dbReference>
<keyword evidence="4" id="KW-0418">Kinase</keyword>
<accession>A0A1H9XQA7</accession>
<gene>
    <name evidence="4" type="ORF">SAMN05216199_0014</name>
</gene>
<dbReference type="InterPro" id="IPR036890">
    <property type="entry name" value="HATPase_C_sf"/>
</dbReference>
<proteinExistence type="predicted"/>